<dbReference type="GO" id="GO:0004342">
    <property type="term" value="F:glucosamine-6-phosphate deaminase activity"/>
    <property type="evidence" value="ECO:0007669"/>
    <property type="project" value="InterPro"/>
</dbReference>
<dbReference type="GO" id="GO:0005737">
    <property type="term" value="C:cytoplasm"/>
    <property type="evidence" value="ECO:0007669"/>
    <property type="project" value="TreeGrafter"/>
</dbReference>
<dbReference type="Pfam" id="PF01182">
    <property type="entry name" value="Glucosamine_iso"/>
    <property type="match status" value="1"/>
</dbReference>
<protein>
    <submittedName>
        <fullName evidence="4">Glucosamine-6-phosphate deaminase</fullName>
    </submittedName>
</protein>
<evidence type="ECO:0000259" key="3">
    <source>
        <dbReference type="Pfam" id="PF01182"/>
    </source>
</evidence>
<dbReference type="PANTHER" id="PTHR11280:SF5">
    <property type="entry name" value="GLUCOSAMINE-6-PHOSPHATE ISOMERASE"/>
    <property type="match status" value="1"/>
</dbReference>
<dbReference type="InterPro" id="IPR006148">
    <property type="entry name" value="Glc/Gal-6P_isomerase"/>
</dbReference>
<dbReference type="InterPro" id="IPR037171">
    <property type="entry name" value="NagB/RpiA_transferase-like"/>
</dbReference>
<gene>
    <name evidence="5" type="ORF">FHE65_01485</name>
    <name evidence="4" type="ORF">FHE65_26865</name>
</gene>
<dbReference type="GO" id="GO:0005975">
    <property type="term" value="P:carbohydrate metabolic process"/>
    <property type="evidence" value="ECO:0007669"/>
    <property type="project" value="InterPro"/>
</dbReference>
<dbReference type="GO" id="GO:0006043">
    <property type="term" value="P:glucosamine catabolic process"/>
    <property type="evidence" value="ECO:0007669"/>
    <property type="project" value="TreeGrafter"/>
</dbReference>
<dbReference type="GO" id="GO:0006046">
    <property type="term" value="P:N-acetylglucosamine catabolic process"/>
    <property type="evidence" value="ECO:0007669"/>
    <property type="project" value="TreeGrafter"/>
</dbReference>
<dbReference type="RefSeq" id="WP_139105051.1">
    <property type="nucleotide sequence ID" value="NZ_VDFR01000007.1"/>
</dbReference>
<feature type="domain" description="Glucosamine/galactosamine-6-phosphate isomerase" evidence="3">
    <location>
        <begin position="18"/>
        <end position="228"/>
    </location>
</feature>
<proteinExistence type="predicted"/>
<organism evidence="4 6">
    <name type="scientific">Mumia zhuanghuii</name>
    <dbReference type="NCBI Taxonomy" id="2585211"/>
    <lineage>
        <taxon>Bacteria</taxon>
        <taxon>Bacillati</taxon>
        <taxon>Actinomycetota</taxon>
        <taxon>Actinomycetes</taxon>
        <taxon>Propionibacteriales</taxon>
        <taxon>Nocardioidaceae</taxon>
        <taxon>Mumia</taxon>
    </lineage>
</organism>
<comment type="caution">
    <text evidence="4">The sequence shown here is derived from an EMBL/GenBank/DDBJ whole genome shotgun (WGS) entry which is preliminary data.</text>
</comment>
<sequence>MTPPTGRTVRHLVRDDAGQVAATAADLILEALDGESAIGLATGSSPLGAYEEIVRRVRARAVPTPVARCGYLLDEYLGLPTGDPNSYASVIRREVADAVGLDVRGPDGRAADPAAEAQRYERELAGASIAVQVLGIGRNGHLGFNEPGSALDSTTRVVRLTETTRRDNARFFDSSEQVPTHAITQGLATIMRARRLVLIALGERKADAVRAALHGTVDPQWPASILQRHPDAYVVTDRAAAAVR</sequence>
<evidence type="ECO:0000313" key="5">
    <source>
        <dbReference type="EMBL" id="TNC51696.1"/>
    </source>
</evidence>
<dbReference type="EMBL" id="VDFR01000007">
    <property type="protein sequence ID" value="TNC51696.1"/>
    <property type="molecule type" value="Genomic_DNA"/>
</dbReference>
<reference evidence="4 6" key="1">
    <citation type="submission" date="2019-05" db="EMBL/GenBank/DDBJ databases">
        <title>Mumia sp. nov., isolated from the intestinal contents of plateau pika (Ochotona curzoniae) in the Qinghai-Tibet plateau of China.</title>
        <authorList>
            <person name="Tian Z."/>
        </authorList>
    </citation>
    <scope>NUCLEOTIDE SEQUENCE [LARGE SCALE GENOMIC DNA]</scope>
    <source>
        <strain evidence="6">527</strain>
        <strain evidence="4">Z527</strain>
    </source>
</reference>
<evidence type="ECO:0000256" key="1">
    <source>
        <dbReference type="ARBA" id="ARBA00022801"/>
    </source>
</evidence>
<keyword evidence="2" id="KW-0119">Carbohydrate metabolism</keyword>
<evidence type="ECO:0000313" key="6">
    <source>
        <dbReference type="Proteomes" id="UP000306740"/>
    </source>
</evidence>
<dbReference type="SUPFAM" id="SSF100950">
    <property type="entry name" value="NagB/RpiA/CoA transferase-like"/>
    <property type="match status" value="1"/>
</dbReference>
<dbReference type="Proteomes" id="UP000306740">
    <property type="component" value="Unassembled WGS sequence"/>
</dbReference>
<dbReference type="EMBL" id="VDFR01000144">
    <property type="protein sequence ID" value="TNC35687.1"/>
    <property type="molecule type" value="Genomic_DNA"/>
</dbReference>
<evidence type="ECO:0000256" key="2">
    <source>
        <dbReference type="ARBA" id="ARBA00023277"/>
    </source>
</evidence>
<name>A0A5C4MFL2_9ACTN</name>
<accession>A0A5C4MFL2</accession>
<keyword evidence="1" id="KW-0378">Hydrolase</keyword>
<dbReference type="OrthoDB" id="9791139at2"/>
<dbReference type="GO" id="GO:0019262">
    <property type="term" value="P:N-acetylneuraminate catabolic process"/>
    <property type="evidence" value="ECO:0007669"/>
    <property type="project" value="TreeGrafter"/>
</dbReference>
<dbReference type="PANTHER" id="PTHR11280">
    <property type="entry name" value="GLUCOSAMINE-6-PHOSPHATE ISOMERASE"/>
    <property type="match status" value="1"/>
</dbReference>
<dbReference type="GO" id="GO:0042802">
    <property type="term" value="F:identical protein binding"/>
    <property type="evidence" value="ECO:0007669"/>
    <property type="project" value="TreeGrafter"/>
</dbReference>
<dbReference type="CDD" id="cd01399">
    <property type="entry name" value="GlcN6P_deaminase"/>
    <property type="match status" value="1"/>
</dbReference>
<dbReference type="Gene3D" id="3.40.50.1360">
    <property type="match status" value="1"/>
</dbReference>
<dbReference type="AlphaFoldDB" id="A0A5C4MFL2"/>
<dbReference type="InterPro" id="IPR004547">
    <property type="entry name" value="Glucosamine6P_isomerase"/>
</dbReference>
<evidence type="ECO:0000313" key="4">
    <source>
        <dbReference type="EMBL" id="TNC35687.1"/>
    </source>
</evidence>